<name>A0A4Z1T9K5_GIAMU</name>
<evidence type="ECO:0000256" key="2">
    <source>
        <dbReference type="ARBA" id="ARBA00022741"/>
    </source>
</evidence>
<dbReference type="NCBIfam" id="TIGR01378">
    <property type="entry name" value="thi_PPkinase"/>
    <property type="match status" value="1"/>
</dbReference>
<dbReference type="OrthoDB" id="25149at2759"/>
<keyword evidence="1" id="KW-0808">Transferase</keyword>
<dbReference type="InterPro" id="IPR006282">
    <property type="entry name" value="Thi_PPkinase"/>
</dbReference>
<protein>
    <submittedName>
        <fullName evidence="7">Thiamine diphosphokinase</fullName>
    </submittedName>
</protein>
<accession>A0A4Z1T9K5</accession>
<dbReference type="InterPro" id="IPR007371">
    <property type="entry name" value="TPK_catalytic"/>
</dbReference>
<dbReference type="GO" id="GO:0030975">
    <property type="term" value="F:thiamine binding"/>
    <property type="evidence" value="ECO:0007669"/>
    <property type="project" value="InterPro"/>
</dbReference>
<dbReference type="GO" id="GO:0009229">
    <property type="term" value="P:thiamine diphosphate biosynthetic process"/>
    <property type="evidence" value="ECO:0007669"/>
    <property type="project" value="InterPro"/>
</dbReference>
<proteinExistence type="predicted"/>
<dbReference type="GO" id="GO:0006772">
    <property type="term" value="P:thiamine metabolic process"/>
    <property type="evidence" value="ECO:0007669"/>
    <property type="project" value="InterPro"/>
</dbReference>
<dbReference type="Gene3D" id="3.40.50.10240">
    <property type="entry name" value="Thiamin pyrophosphokinase, catalytic domain"/>
    <property type="match status" value="1"/>
</dbReference>
<dbReference type="GO" id="GO:0004788">
    <property type="term" value="F:thiamine diphosphokinase activity"/>
    <property type="evidence" value="ECO:0007669"/>
    <property type="project" value="InterPro"/>
</dbReference>
<dbReference type="PANTHER" id="PTHR13622:SF8">
    <property type="entry name" value="THIAMIN PYROPHOSPHOKINASE 1"/>
    <property type="match status" value="1"/>
</dbReference>
<dbReference type="CDD" id="cd07995">
    <property type="entry name" value="TPK"/>
    <property type="match status" value="1"/>
</dbReference>
<evidence type="ECO:0000256" key="1">
    <source>
        <dbReference type="ARBA" id="ARBA00022679"/>
    </source>
</evidence>
<dbReference type="SUPFAM" id="SSF63862">
    <property type="entry name" value="Thiamin pyrophosphokinase, substrate-binding domain"/>
    <property type="match status" value="1"/>
</dbReference>
<dbReference type="Pfam" id="PF04263">
    <property type="entry name" value="TPK_catalytic"/>
    <property type="match status" value="1"/>
</dbReference>
<dbReference type="EMBL" id="VDLU01000001">
    <property type="protein sequence ID" value="TNJ29837.1"/>
    <property type="molecule type" value="Genomic_DNA"/>
</dbReference>
<evidence type="ECO:0000256" key="4">
    <source>
        <dbReference type="ARBA" id="ARBA00022840"/>
    </source>
</evidence>
<evidence type="ECO:0000313" key="7">
    <source>
        <dbReference type="EMBL" id="TNJ29837.1"/>
    </source>
</evidence>
<reference evidence="7 8" key="1">
    <citation type="submission" date="2019-05" db="EMBL/GenBank/DDBJ databases">
        <title>The compact genome of Giardia muris reveals important steps in the evolution of intestinal protozoan parasites.</title>
        <authorList>
            <person name="Xu F."/>
            <person name="Jimenez-Gonzalez A."/>
            <person name="Einarsson E."/>
            <person name="Astvaldsson A."/>
            <person name="Peirasmaki D."/>
            <person name="Eckmann L."/>
            <person name="Andersson J.O."/>
            <person name="Svard S.G."/>
            <person name="Jerlstrom-Hultqvist J."/>
        </authorList>
    </citation>
    <scope>NUCLEOTIDE SEQUENCE [LARGE SCALE GENOMIC DNA]</scope>
    <source>
        <strain evidence="7 8">Roberts-Thomson</strain>
    </source>
</reference>
<keyword evidence="8" id="KW-1185">Reference proteome</keyword>
<dbReference type="GO" id="GO:0016301">
    <property type="term" value="F:kinase activity"/>
    <property type="evidence" value="ECO:0007669"/>
    <property type="project" value="UniProtKB-KW"/>
</dbReference>
<dbReference type="PANTHER" id="PTHR13622">
    <property type="entry name" value="THIAMIN PYROPHOSPHOKINASE"/>
    <property type="match status" value="1"/>
</dbReference>
<evidence type="ECO:0000313" key="8">
    <source>
        <dbReference type="Proteomes" id="UP000315496"/>
    </source>
</evidence>
<organism evidence="7 8">
    <name type="scientific">Giardia muris</name>
    <dbReference type="NCBI Taxonomy" id="5742"/>
    <lineage>
        <taxon>Eukaryota</taxon>
        <taxon>Metamonada</taxon>
        <taxon>Diplomonadida</taxon>
        <taxon>Hexamitidae</taxon>
        <taxon>Giardiinae</taxon>
        <taxon>Giardia</taxon>
    </lineage>
</organism>
<dbReference type="InterPro" id="IPR036371">
    <property type="entry name" value="TPK_B1-bd_sf"/>
</dbReference>
<keyword evidence="3 7" id="KW-0418">Kinase</keyword>
<dbReference type="GO" id="GO:0005524">
    <property type="term" value="F:ATP binding"/>
    <property type="evidence" value="ECO:0007669"/>
    <property type="project" value="UniProtKB-KW"/>
</dbReference>
<feature type="domain" description="Thiamin pyrophosphokinase thiamin-binding" evidence="6">
    <location>
        <begin position="169"/>
        <end position="227"/>
    </location>
</feature>
<sequence length="245" mass="27107">MPQNRLDLAYVPQFVSGNPSLSDYSLILLNYAWPQWWTIAIRHAAQTILTDGAACRFQAHVLDSGWPEGVLKTQLLSIGDYDSIPADTLSFLSQHGISSTKIDDQSTTDVEKAIIALGGKDAGQILILGAFGGRLDHVLYQLGLVYKYPNIHLHGEGNLAILLPANSKTTLKVPLIEHETVGFFSLRGEGVQVTSKGLRWELDGYTLGYGEDQVQSTCNRAEQTEIELFSTHSLIVIVTHKRQFW</sequence>
<comment type="caution">
    <text evidence="7">The sequence shown here is derived from an EMBL/GenBank/DDBJ whole genome shotgun (WGS) entry which is preliminary data.</text>
</comment>
<dbReference type="Proteomes" id="UP000315496">
    <property type="component" value="Chromosome 1"/>
</dbReference>
<keyword evidence="4" id="KW-0067">ATP-binding</keyword>
<feature type="domain" description="Thiamin pyrophosphokinase catalytic" evidence="5">
    <location>
        <begin position="43"/>
        <end position="148"/>
    </location>
</feature>
<evidence type="ECO:0000259" key="6">
    <source>
        <dbReference type="Pfam" id="PF04265"/>
    </source>
</evidence>
<keyword evidence="2" id="KW-0547">Nucleotide-binding</keyword>
<dbReference type="VEuPathDB" id="GiardiaDB:GMRT_15512"/>
<dbReference type="Pfam" id="PF04265">
    <property type="entry name" value="TPK_B1_binding"/>
    <property type="match status" value="1"/>
</dbReference>
<dbReference type="AlphaFoldDB" id="A0A4Z1T9K5"/>
<gene>
    <name evidence="7" type="ORF">GMRT_15512</name>
</gene>
<evidence type="ECO:0000256" key="3">
    <source>
        <dbReference type="ARBA" id="ARBA00022777"/>
    </source>
</evidence>
<dbReference type="InterPro" id="IPR036759">
    <property type="entry name" value="TPK_catalytic_sf"/>
</dbReference>
<dbReference type="InterPro" id="IPR007373">
    <property type="entry name" value="Thiamin_PyroPKinase_B1-bd"/>
</dbReference>
<evidence type="ECO:0000259" key="5">
    <source>
        <dbReference type="Pfam" id="PF04263"/>
    </source>
</evidence>
<dbReference type="SUPFAM" id="SSF63999">
    <property type="entry name" value="Thiamin pyrophosphokinase, catalytic domain"/>
    <property type="match status" value="1"/>
</dbReference>